<evidence type="ECO:0000313" key="1">
    <source>
        <dbReference type="EMBL" id="MEM4990725.1"/>
    </source>
</evidence>
<organism evidence="1 2">
    <name type="scientific">Collimonas rhizosphaerae</name>
    <dbReference type="NCBI Taxonomy" id="3126357"/>
    <lineage>
        <taxon>Bacteria</taxon>
        <taxon>Pseudomonadati</taxon>
        <taxon>Pseudomonadota</taxon>
        <taxon>Betaproteobacteria</taxon>
        <taxon>Burkholderiales</taxon>
        <taxon>Oxalobacteraceae</taxon>
        <taxon>Collimonas</taxon>
    </lineage>
</organism>
<evidence type="ECO:0000313" key="2">
    <source>
        <dbReference type="Proteomes" id="UP001495910"/>
    </source>
</evidence>
<keyword evidence="2" id="KW-1185">Reference proteome</keyword>
<proteinExistence type="predicted"/>
<comment type="caution">
    <text evidence="1">The sequence shown here is derived from an EMBL/GenBank/DDBJ whole genome shotgun (WGS) entry which is preliminary data.</text>
</comment>
<sequence length="263" mass="29117">MIAFSPLRTRRLAVKLRELSIVNAGALAAVPPERFEESTTTFLQMIIESADAPTERHVTDPKNWTVQERMLVVGHYLAHTTGEEGGGANFMLGEGYYMDYLNASRDTPDFPIALGSHGGDEWHISPVTGTMAEAIEQLHGHIPNVAGQLHWMLGTMAAQLLRVGELAPDPALDSLKYLEWLKNRMQIISEYPESEFLGLYAMRHRGNKLLMHFFETIEIDEGFVALPHEGAEAESLPPARFPVSACVSEFAKRVTGKPAQYGG</sequence>
<dbReference type="RefSeq" id="WP_342831745.1">
    <property type="nucleotide sequence ID" value="NZ_JBANDC010000030.1"/>
</dbReference>
<name>A0ABU9Q373_9BURK</name>
<protein>
    <submittedName>
        <fullName evidence="1">Uncharacterized protein</fullName>
    </submittedName>
</protein>
<dbReference type="EMBL" id="JBANDC010000030">
    <property type="protein sequence ID" value="MEM4990725.1"/>
    <property type="molecule type" value="Genomic_DNA"/>
</dbReference>
<reference evidence="1 2" key="1">
    <citation type="submission" date="2024-02" db="EMBL/GenBank/DDBJ databases">
        <title>Draft genome sequence of Collimonas sp. strain H4R21, an effective mineral-weathering bacterial strain isolated from the beech rhizosphere.</title>
        <authorList>
            <person name="Morin E."/>
            <person name="Uroz S."/>
            <person name="Leveau J.H.J."/>
            <person name="Kumar R."/>
            <person name="Rey M.W."/>
            <person name="Pham J."/>
        </authorList>
    </citation>
    <scope>NUCLEOTIDE SEQUENCE [LARGE SCALE GENOMIC DNA]</scope>
    <source>
        <strain evidence="1 2">H4R21</strain>
    </source>
</reference>
<accession>A0ABU9Q373</accession>
<dbReference type="Proteomes" id="UP001495910">
    <property type="component" value="Unassembled WGS sequence"/>
</dbReference>
<gene>
    <name evidence="1" type="ORF">V8G57_25280</name>
</gene>